<gene>
    <name evidence="1" type="ORF">WMY93_028074</name>
</gene>
<evidence type="ECO:0000313" key="1">
    <source>
        <dbReference type="EMBL" id="KAK7884951.1"/>
    </source>
</evidence>
<organism evidence="1 2">
    <name type="scientific">Mugilogobius chulae</name>
    <name type="common">yellowstripe goby</name>
    <dbReference type="NCBI Taxonomy" id="88201"/>
    <lineage>
        <taxon>Eukaryota</taxon>
        <taxon>Metazoa</taxon>
        <taxon>Chordata</taxon>
        <taxon>Craniata</taxon>
        <taxon>Vertebrata</taxon>
        <taxon>Euteleostomi</taxon>
        <taxon>Actinopterygii</taxon>
        <taxon>Neopterygii</taxon>
        <taxon>Teleostei</taxon>
        <taxon>Neoteleostei</taxon>
        <taxon>Acanthomorphata</taxon>
        <taxon>Gobiaria</taxon>
        <taxon>Gobiiformes</taxon>
        <taxon>Gobioidei</taxon>
        <taxon>Gobiidae</taxon>
        <taxon>Gobionellinae</taxon>
        <taxon>Mugilogobius</taxon>
    </lineage>
</organism>
<dbReference type="EMBL" id="JBBPFD010000020">
    <property type="protein sequence ID" value="KAK7884951.1"/>
    <property type="molecule type" value="Genomic_DNA"/>
</dbReference>
<proteinExistence type="predicted"/>
<protein>
    <submittedName>
        <fullName evidence="1">Uncharacterized protein</fullName>
    </submittedName>
</protein>
<keyword evidence="2" id="KW-1185">Reference proteome</keyword>
<name>A0AAW0MYA2_9GOBI</name>
<sequence>MTADKQSKHAFHNSKNHLIWRRRCLGGAGIKEKSKVVPRACPWKSEGSPSGAQLLGAPDGLLTELMIQAKYLQVLSLPLHFQASWSSSCPAECEEIGHRGSATSWRHVIRSRLLLIGDVSAVEWEMTQEPSCSHRPRPSIPFRYNQHTQERHQFIFTLRDISSQQV</sequence>
<dbReference type="Proteomes" id="UP001460270">
    <property type="component" value="Unassembled WGS sequence"/>
</dbReference>
<accession>A0AAW0MYA2</accession>
<reference evidence="2" key="1">
    <citation type="submission" date="2024-04" db="EMBL/GenBank/DDBJ databases">
        <title>Salinicola lusitanus LLJ914,a marine bacterium isolated from the Okinawa Trough.</title>
        <authorList>
            <person name="Li J."/>
        </authorList>
    </citation>
    <scope>NUCLEOTIDE SEQUENCE [LARGE SCALE GENOMIC DNA]</scope>
</reference>
<comment type="caution">
    <text evidence="1">The sequence shown here is derived from an EMBL/GenBank/DDBJ whole genome shotgun (WGS) entry which is preliminary data.</text>
</comment>
<evidence type="ECO:0000313" key="2">
    <source>
        <dbReference type="Proteomes" id="UP001460270"/>
    </source>
</evidence>
<dbReference type="AlphaFoldDB" id="A0AAW0MYA2"/>